<reference evidence="2 3" key="1">
    <citation type="journal article" date="2013" name="PLoS Genet.">
        <title>Distinctive expansion of potential virulence genes in the genome of the oomycete fish pathogen Saprolegnia parasitica.</title>
        <authorList>
            <person name="Jiang R.H."/>
            <person name="de Bruijn I."/>
            <person name="Haas B.J."/>
            <person name="Belmonte R."/>
            <person name="Lobach L."/>
            <person name="Christie J."/>
            <person name="van den Ackerveken G."/>
            <person name="Bottin A."/>
            <person name="Bulone V."/>
            <person name="Diaz-Moreno S.M."/>
            <person name="Dumas B."/>
            <person name="Fan L."/>
            <person name="Gaulin E."/>
            <person name="Govers F."/>
            <person name="Grenville-Briggs L.J."/>
            <person name="Horner N.R."/>
            <person name="Levin J.Z."/>
            <person name="Mammella M."/>
            <person name="Meijer H.J."/>
            <person name="Morris P."/>
            <person name="Nusbaum C."/>
            <person name="Oome S."/>
            <person name="Phillips A.J."/>
            <person name="van Rooyen D."/>
            <person name="Rzeszutek E."/>
            <person name="Saraiva M."/>
            <person name="Secombes C.J."/>
            <person name="Seidl M.F."/>
            <person name="Snel B."/>
            <person name="Stassen J.H."/>
            <person name="Sykes S."/>
            <person name="Tripathy S."/>
            <person name="van den Berg H."/>
            <person name="Vega-Arreguin J.C."/>
            <person name="Wawra S."/>
            <person name="Young S.K."/>
            <person name="Zeng Q."/>
            <person name="Dieguez-Uribeondo J."/>
            <person name="Russ C."/>
            <person name="Tyler B.M."/>
            <person name="van West P."/>
        </authorList>
    </citation>
    <scope>NUCLEOTIDE SEQUENCE [LARGE SCALE GENOMIC DNA]</scope>
    <source>
        <strain evidence="2 3">CBS 223.65</strain>
    </source>
</reference>
<dbReference type="OMA" id="KHEEWTD"/>
<keyword evidence="3" id="KW-1185">Reference proteome</keyword>
<dbReference type="OrthoDB" id="75664at2759"/>
<dbReference type="Proteomes" id="UP000030745">
    <property type="component" value="Unassembled WGS sequence"/>
</dbReference>
<feature type="domain" description="PB1" evidence="1">
    <location>
        <begin position="4"/>
        <end position="80"/>
    </location>
</feature>
<dbReference type="CDD" id="cd05992">
    <property type="entry name" value="PB1"/>
    <property type="match status" value="1"/>
</dbReference>
<dbReference type="EMBL" id="KK583289">
    <property type="protein sequence ID" value="KDO21383.1"/>
    <property type="molecule type" value="Genomic_DNA"/>
</dbReference>
<accession>A0A067BSZ8</accession>
<evidence type="ECO:0000259" key="1">
    <source>
        <dbReference type="Pfam" id="PF00564"/>
    </source>
</evidence>
<dbReference type="Gene3D" id="3.10.20.90">
    <property type="entry name" value="Phosphatidylinositol 3-kinase Catalytic Subunit, Chain A, domain 1"/>
    <property type="match status" value="1"/>
</dbReference>
<dbReference type="GeneID" id="24135559"/>
<evidence type="ECO:0000313" key="3">
    <source>
        <dbReference type="Proteomes" id="UP000030745"/>
    </source>
</evidence>
<organism evidence="2 3">
    <name type="scientific">Saprolegnia parasitica (strain CBS 223.65)</name>
    <dbReference type="NCBI Taxonomy" id="695850"/>
    <lineage>
        <taxon>Eukaryota</taxon>
        <taxon>Sar</taxon>
        <taxon>Stramenopiles</taxon>
        <taxon>Oomycota</taxon>
        <taxon>Saprolegniomycetes</taxon>
        <taxon>Saprolegniales</taxon>
        <taxon>Saprolegniaceae</taxon>
        <taxon>Saprolegnia</taxon>
    </lineage>
</organism>
<dbReference type="RefSeq" id="XP_012207938.1">
    <property type="nucleotide sequence ID" value="XM_012352548.1"/>
</dbReference>
<dbReference type="SUPFAM" id="SSF54277">
    <property type="entry name" value="CAD &amp; PB1 domains"/>
    <property type="match status" value="1"/>
</dbReference>
<dbReference type="AlphaFoldDB" id="A0A067BSZ8"/>
<dbReference type="KEGG" id="spar:SPRG_13696"/>
<dbReference type="VEuPathDB" id="FungiDB:SPRG_13696"/>
<name>A0A067BSZ8_SAPPC</name>
<evidence type="ECO:0000313" key="2">
    <source>
        <dbReference type="EMBL" id="KDO21383.1"/>
    </source>
</evidence>
<dbReference type="InterPro" id="IPR000270">
    <property type="entry name" value="PB1_dom"/>
</dbReference>
<dbReference type="Pfam" id="PF00564">
    <property type="entry name" value="PB1"/>
    <property type="match status" value="1"/>
</dbReference>
<gene>
    <name evidence="2" type="ORF">SPRG_13696</name>
</gene>
<proteinExistence type="predicted"/>
<protein>
    <recommendedName>
        <fullName evidence="1">PB1 domain-containing protein</fullName>
    </recommendedName>
</protein>
<sequence>MASTVALKIGFKGEIHRIRIDLAAFGYEDLVALFEATFQLPPSTFVLQYKTPDATFANVASAADFDAACATQASAGSLRFFAVSKTEATLHENVSEGIRKAFATISVALDKVKQEPWVQDTGAAINHAYAKTIEESKSTLASAKKSLQDIEVDKLVEETKVNLRNVATGVSAYAQDLVESLQKKPAVAETMAPPPPVEAKWTYELATIRDILPDAVDDVAIAALERANGDVQIALNEIMSA</sequence>